<sequence>MPNRKPKIKEDGAGKYIEIREVSERIIPVVTRLGNDNGINRIKCSYISELTKFNLRHEGFTCEICR</sequence>
<proteinExistence type="predicted"/>
<evidence type="ECO:0000313" key="1">
    <source>
        <dbReference type="EMBL" id="KKQ70714.1"/>
    </source>
</evidence>
<gene>
    <name evidence="1" type="ORF">US91_C0003G0044</name>
</gene>
<organism evidence="1 2">
    <name type="scientific">Candidatus Falkowbacteria bacterium GW2011_GWE1_38_31</name>
    <dbReference type="NCBI Taxonomy" id="1618638"/>
    <lineage>
        <taxon>Bacteria</taxon>
        <taxon>Candidatus Falkowiibacteriota</taxon>
    </lineage>
</organism>
<name>A0A0G0MAE4_9BACT</name>
<comment type="caution">
    <text evidence="1">The sequence shown here is derived from an EMBL/GenBank/DDBJ whole genome shotgun (WGS) entry which is preliminary data.</text>
</comment>
<reference evidence="1 2" key="1">
    <citation type="journal article" date="2015" name="Nature">
        <title>rRNA introns, odd ribosomes, and small enigmatic genomes across a large radiation of phyla.</title>
        <authorList>
            <person name="Brown C.T."/>
            <person name="Hug L.A."/>
            <person name="Thomas B.C."/>
            <person name="Sharon I."/>
            <person name="Castelle C.J."/>
            <person name="Singh A."/>
            <person name="Wilkins M.J."/>
            <person name="Williams K.H."/>
            <person name="Banfield J.F."/>
        </authorList>
    </citation>
    <scope>NUCLEOTIDE SEQUENCE [LARGE SCALE GENOMIC DNA]</scope>
</reference>
<evidence type="ECO:0000313" key="2">
    <source>
        <dbReference type="Proteomes" id="UP000034022"/>
    </source>
</evidence>
<dbReference type="Proteomes" id="UP000034022">
    <property type="component" value="Unassembled WGS sequence"/>
</dbReference>
<accession>A0A0G0MAE4</accession>
<dbReference type="EMBL" id="LBUU01000003">
    <property type="protein sequence ID" value="KKQ70714.1"/>
    <property type="molecule type" value="Genomic_DNA"/>
</dbReference>
<protein>
    <submittedName>
        <fullName evidence="1">Uncharacterized protein</fullName>
    </submittedName>
</protein>
<dbReference type="AlphaFoldDB" id="A0A0G0MAE4"/>